<sequence length="402" mass="46995">MMLEDFKKDVKNSLRETQENINKQVEAYREESQKSLKEFQENINKQVEAHREESQKSLKEFQENIIKQLKELKMEIEAIKKEHMETTLDIENHKKRQGAVDTSFINRIQEMEERISGAEDSIEIIDSTVKDNVKRKKLLVQNIQEIQDSMRRSNLRIISIEESEDSQLKGPVNIFNKIIEENFPGWRDGSEVKSTVCSSKGPEFNSQQPHGGSQPSVLRSDALFWTAGIHAGRKLYDVYIINKYLKKKRKENFPNLKKEIPISIQEAYRTPNRLDQKRNSSHHIIVKRPNTQNKERILKAVREKGQVTYKGRPIRITPDFSPETMKARRSWTDVIQTLREHKCQPRLLCPAKLSINIDGEMKLFHDKTKFTQYLSTNPALQRIINGKAQHKEASYTLEEARN</sequence>
<dbReference type="Proteomes" id="UP000002494">
    <property type="component" value="Chromosome 1"/>
</dbReference>
<dbReference type="PANTHER" id="PTHR11505">
    <property type="entry name" value="L1 TRANSPOSABLE ELEMENT-RELATED"/>
    <property type="match status" value="1"/>
</dbReference>
<protein>
    <submittedName>
        <fullName evidence="4">Uncharacterized protein</fullName>
    </submittedName>
</protein>
<name>A0ABK0LTN3_RAT</name>
<dbReference type="InterPro" id="IPR043636">
    <property type="entry name" value="L1_RRM_dom"/>
</dbReference>
<feature type="region of interest" description="Disordered" evidence="1">
    <location>
        <begin position="1"/>
        <end position="20"/>
    </location>
</feature>
<evidence type="ECO:0000259" key="2">
    <source>
        <dbReference type="Pfam" id="PF02994"/>
    </source>
</evidence>
<feature type="domain" description="L1 transposable element dsRBD-like" evidence="3">
    <location>
        <begin position="323"/>
        <end position="384"/>
    </location>
</feature>
<dbReference type="Ensembl" id="ENSRNOT00000150543.1">
    <property type="protein sequence ID" value="ENSRNOP00000108722.1"/>
    <property type="gene ID" value="ENSRNOG00000086082.1"/>
</dbReference>
<dbReference type="GeneTree" id="ENSGT01050000244818"/>
<accession>A0ABK0LTN3</accession>
<proteinExistence type="predicted"/>
<dbReference type="Gene3D" id="3.30.250.20">
    <property type="entry name" value="L1 transposable element, C-terminal domain"/>
    <property type="match status" value="1"/>
</dbReference>
<evidence type="ECO:0000313" key="4">
    <source>
        <dbReference type="Ensembl" id="ENSRNOP00000108722.1"/>
    </source>
</evidence>
<dbReference type="Gene3D" id="3.30.70.1820">
    <property type="entry name" value="L1 transposable element, RRM domain"/>
    <property type="match status" value="2"/>
</dbReference>
<evidence type="ECO:0000256" key="1">
    <source>
        <dbReference type="SAM" id="MobiDB-lite"/>
    </source>
</evidence>
<reference evidence="4" key="2">
    <citation type="submission" date="2025-08" db="UniProtKB">
        <authorList>
            <consortium name="Ensembl"/>
        </authorList>
    </citation>
    <scope>IDENTIFICATION</scope>
    <source>
        <strain evidence="4">Brown Norway</strain>
    </source>
</reference>
<dbReference type="Gene3D" id="1.20.5.390">
    <property type="entry name" value="L1 transposable element, trimerization domain"/>
    <property type="match status" value="1"/>
</dbReference>
<dbReference type="Pfam" id="PF17490">
    <property type="entry name" value="Tnp_22_dsRBD"/>
    <property type="match status" value="1"/>
</dbReference>
<reference evidence="4" key="3">
    <citation type="submission" date="2025-09" db="UniProtKB">
        <authorList>
            <consortium name="Ensembl"/>
        </authorList>
    </citation>
    <scope>IDENTIFICATION</scope>
    <source>
        <strain evidence="4">Brown Norway</strain>
    </source>
</reference>
<feature type="compositionally biased region" description="Basic and acidic residues" evidence="1">
    <location>
        <begin position="1"/>
        <end position="18"/>
    </location>
</feature>
<dbReference type="InterPro" id="IPR042566">
    <property type="entry name" value="L1_C"/>
</dbReference>
<dbReference type="Pfam" id="PF02994">
    <property type="entry name" value="Transposase_22"/>
    <property type="match status" value="1"/>
</dbReference>
<organism evidence="4 5">
    <name type="scientific">Rattus norvegicus</name>
    <name type="common">Rat</name>
    <dbReference type="NCBI Taxonomy" id="10116"/>
    <lineage>
        <taxon>Eukaryota</taxon>
        <taxon>Metazoa</taxon>
        <taxon>Chordata</taxon>
        <taxon>Craniata</taxon>
        <taxon>Vertebrata</taxon>
        <taxon>Euteleostomi</taxon>
        <taxon>Mammalia</taxon>
        <taxon>Eutheria</taxon>
        <taxon>Euarchontoglires</taxon>
        <taxon>Glires</taxon>
        <taxon>Rodentia</taxon>
        <taxon>Myomorpha</taxon>
        <taxon>Muroidea</taxon>
        <taxon>Muridae</taxon>
        <taxon>Murinae</taxon>
        <taxon>Rattus</taxon>
    </lineage>
</organism>
<evidence type="ECO:0000259" key="3">
    <source>
        <dbReference type="Pfam" id="PF17490"/>
    </source>
</evidence>
<reference evidence="4" key="1">
    <citation type="submission" date="2024-01" db="EMBL/GenBank/DDBJ databases">
        <title>GRCr8: a new rat reference genome assembly contstructed from accurate long reads and long range scaffolding.</title>
        <authorList>
            <person name="Doris P.A."/>
            <person name="Kalbfleisch T."/>
            <person name="Li K."/>
            <person name="Howe K."/>
            <person name="Wood J."/>
        </authorList>
    </citation>
    <scope>NUCLEOTIDE SEQUENCE [LARGE SCALE GENOMIC DNA]</scope>
    <source>
        <strain evidence="4">Brown Norway</strain>
    </source>
</reference>
<evidence type="ECO:0000313" key="5">
    <source>
        <dbReference type="Proteomes" id="UP000002494"/>
    </source>
</evidence>
<dbReference type="InterPro" id="IPR035300">
    <property type="entry name" value="L1_dsRBD"/>
</dbReference>
<feature type="domain" description="L1 transposable element RRM" evidence="2">
    <location>
        <begin position="245"/>
        <end position="319"/>
    </location>
</feature>
<keyword evidence="5" id="KW-1185">Reference proteome</keyword>
<dbReference type="SUPFAM" id="SSF47162">
    <property type="entry name" value="Apolipoprotein"/>
    <property type="match status" value="1"/>
</dbReference>
<dbReference type="InterPro" id="IPR004244">
    <property type="entry name" value="Transposase_22"/>
</dbReference>